<dbReference type="SUPFAM" id="SSF57850">
    <property type="entry name" value="RING/U-box"/>
    <property type="match status" value="1"/>
</dbReference>
<evidence type="ECO:0000259" key="1">
    <source>
        <dbReference type="SMART" id="SM00504"/>
    </source>
</evidence>
<sequence>MLKNEKCHQLKELYLPRELECPISRCLMTDPVTITSGVTYERIQIMQNFDLRKEHIEKVQKANDSDPDEPINNRSYVCPLSMQVVDPQVLIPNRRLKAWSTTFINENPWAYEYEPSKSYKKILLWSSQDEE</sequence>
<dbReference type="PANTHER" id="PTHR22849">
    <property type="entry name" value="WDSAM1 PROTEIN"/>
    <property type="match status" value="1"/>
</dbReference>
<dbReference type="AlphaFoldDB" id="A0A7S3HW11"/>
<dbReference type="InterPro" id="IPR045185">
    <property type="entry name" value="PUB22/23/24-like"/>
</dbReference>
<name>A0A7S3HW11_9SPIT</name>
<dbReference type="Gene3D" id="3.30.40.10">
    <property type="entry name" value="Zinc/RING finger domain, C3HC4 (zinc finger)"/>
    <property type="match status" value="1"/>
</dbReference>
<protein>
    <recommendedName>
        <fullName evidence="1">U-box domain-containing protein</fullName>
    </recommendedName>
</protein>
<dbReference type="InterPro" id="IPR013083">
    <property type="entry name" value="Znf_RING/FYVE/PHD"/>
</dbReference>
<reference evidence="2" key="1">
    <citation type="submission" date="2021-01" db="EMBL/GenBank/DDBJ databases">
        <authorList>
            <person name="Corre E."/>
            <person name="Pelletier E."/>
            <person name="Niang G."/>
            <person name="Scheremetjew M."/>
            <person name="Finn R."/>
            <person name="Kale V."/>
            <person name="Holt S."/>
            <person name="Cochrane G."/>
            <person name="Meng A."/>
            <person name="Brown T."/>
            <person name="Cohen L."/>
        </authorList>
    </citation>
    <scope>NUCLEOTIDE SEQUENCE</scope>
    <source>
        <strain evidence="2">Fehren 1</strain>
    </source>
</reference>
<gene>
    <name evidence="2" type="ORF">FEHR0123_LOCUS1195</name>
</gene>
<dbReference type="EMBL" id="HBIE01003801">
    <property type="protein sequence ID" value="CAE0306289.1"/>
    <property type="molecule type" value="Transcribed_RNA"/>
</dbReference>
<dbReference type="GO" id="GO:0061630">
    <property type="term" value="F:ubiquitin protein ligase activity"/>
    <property type="evidence" value="ECO:0007669"/>
    <property type="project" value="InterPro"/>
</dbReference>
<dbReference type="GO" id="GO:0016567">
    <property type="term" value="P:protein ubiquitination"/>
    <property type="evidence" value="ECO:0007669"/>
    <property type="project" value="InterPro"/>
</dbReference>
<organism evidence="2">
    <name type="scientific">Favella ehrenbergii</name>
    <dbReference type="NCBI Taxonomy" id="182087"/>
    <lineage>
        <taxon>Eukaryota</taxon>
        <taxon>Sar</taxon>
        <taxon>Alveolata</taxon>
        <taxon>Ciliophora</taxon>
        <taxon>Intramacronucleata</taxon>
        <taxon>Spirotrichea</taxon>
        <taxon>Choreotrichia</taxon>
        <taxon>Tintinnida</taxon>
        <taxon>Xystonellidae</taxon>
        <taxon>Favella</taxon>
    </lineage>
</organism>
<evidence type="ECO:0000313" key="2">
    <source>
        <dbReference type="EMBL" id="CAE0306289.1"/>
    </source>
</evidence>
<accession>A0A7S3HW11</accession>
<dbReference type="Pfam" id="PF04564">
    <property type="entry name" value="U-box"/>
    <property type="match status" value="1"/>
</dbReference>
<dbReference type="PANTHER" id="PTHR22849:SF163">
    <property type="entry name" value="U-BOX DOMAIN-CONTAINING PROTEIN"/>
    <property type="match status" value="1"/>
</dbReference>
<proteinExistence type="predicted"/>
<dbReference type="SMART" id="SM00504">
    <property type="entry name" value="Ubox"/>
    <property type="match status" value="1"/>
</dbReference>
<feature type="domain" description="U-box" evidence="1">
    <location>
        <begin position="18"/>
        <end position="103"/>
    </location>
</feature>
<dbReference type="InterPro" id="IPR003613">
    <property type="entry name" value="Ubox_domain"/>
</dbReference>